<sequence>MMTSLEEFRLIKWKHSNQSWTPEAAAQQLLLLLH</sequence>
<name>A0A0J9URS8_FUSO4</name>
<dbReference type="RefSeq" id="XP_018238991.1">
    <property type="nucleotide sequence ID" value="XM_018398939.1"/>
</dbReference>
<evidence type="ECO:0000313" key="1">
    <source>
        <dbReference type="EMBL" id="KNB00946.1"/>
    </source>
</evidence>
<accession>A0A0J9URS8</accession>
<proteinExistence type="predicted"/>
<organism evidence="1 2">
    <name type="scientific">Fusarium oxysporum f. sp. lycopersici (strain 4287 / CBS 123668 / FGSC 9935 / NRRL 34936)</name>
    <name type="common">Fusarium vascular wilt of tomato</name>
    <dbReference type="NCBI Taxonomy" id="426428"/>
    <lineage>
        <taxon>Eukaryota</taxon>
        <taxon>Fungi</taxon>
        <taxon>Dikarya</taxon>
        <taxon>Ascomycota</taxon>
        <taxon>Pezizomycotina</taxon>
        <taxon>Sordariomycetes</taxon>
        <taxon>Hypocreomycetidae</taxon>
        <taxon>Hypocreales</taxon>
        <taxon>Nectriaceae</taxon>
        <taxon>Fusarium</taxon>
        <taxon>Fusarium oxysporum species complex</taxon>
    </lineage>
</organism>
<evidence type="ECO:0000313" key="2">
    <source>
        <dbReference type="Proteomes" id="UP000009097"/>
    </source>
</evidence>
<dbReference type="AlphaFoldDB" id="A0A0J9URS8"/>
<dbReference type="GeneID" id="28959503"/>
<reference evidence="1" key="2">
    <citation type="journal article" date="2010" name="Nature">
        <title>Comparative genomics reveals mobile pathogenicity chromosomes in Fusarium.</title>
        <authorList>
            <person name="Ma L.J."/>
            <person name="van der Does H.C."/>
            <person name="Borkovich K.A."/>
            <person name="Coleman J.J."/>
            <person name="Daboussi M.J."/>
            <person name="Di Pietro A."/>
            <person name="Dufresne M."/>
            <person name="Freitag M."/>
            <person name="Grabherr M."/>
            <person name="Henrissat B."/>
            <person name="Houterman P.M."/>
            <person name="Kang S."/>
            <person name="Shim W.B."/>
            <person name="Woloshuk C."/>
            <person name="Xie X."/>
            <person name="Xu J.R."/>
            <person name="Antoniw J."/>
            <person name="Baker S.E."/>
            <person name="Bluhm B.H."/>
            <person name="Breakspear A."/>
            <person name="Brown D.W."/>
            <person name="Butchko R.A."/>
            <person name="Chapman S."/>
            <person name="Coulson R."/>
            <person name="Coutinho P.M."/>
            <person name="Danchin E.G."/>
            <person name="Diener A."/>
            <person name="Gale L.R."/>
            <person name="Gardiner D.M."/>
            <person name="Goff S."/>
            <person name="Hammond-Kosack K.E."/>
            <person name="Hilburn K."/>
            <person name="Hua-Van A."/>
            <person name="Jonkers W."/>
            <person name="Kazan K."/>
            <person name="Kodira C.D."/>
            <person name="Koehrsen M."/>
            <person name="Kumar L."/>
            <person name="Lee Y.H."/>
            <person name="Li L."/>
            <person name="Manners J.M."/>
            <person name="Miranda-Saavedra D."/>
            <person name="Mukherjee M."/>
            <person name="Park G."/>
            <person name="Park J."/>
            <person name="Park S.Y."/>
            <person name="Proctor R.H."/>
            <person name="Regev A."/>
            <person name="Ruiz-Roldan M.C."/>
            <person name="Sain D."/>
            <person name="Sakthikumar S."/>
            <person name="Sykes S."/>
            <person name="Schwartz D.C."/>
            <person name="Turgeon B.G."/>
            <person name="Wapinski I."/>
            <person name="Yoder O."/>
            <person name="Young S."/>
            <person name="Zeng Q."/>
            <person name="Zhou S."/>
            <person name="Galagan J."/>
            <person name="Cuomo C.A."/>
            <person name="Kistler H.C."/>
            <person name="Rep M."/>
        </authorList>
    </citation>
    <scope>NUCLEOTIDE SEQUENCE [LARGE SCALE GENOMIC DNA]</scope>
    <source>
        <strain evidence="1">4287</strain>
    </source>
</reference>
<dbReference type="EMBL" id="DS231699">
    <property type="protein sequence ID" value="KNB00946.1"/>
    <property type="molecule type" value="Genomic_DNA"/>
</dbReference>
<protein>
    <recommendedName>
        <fullName evidence="3">Clr5 domain-containing protein</fullName>
    </recommendedName>
</protein>
<evidence type="ECO:0008006" key="3">
    <source>
        <dbReference type="Google" id="ProtNLM"/>
    </source>
</evidence>
<dbReference type="VEuPathDB" id="FungiDB:FOXG_18797"/>
<dbReference type="KEGG" id="fox:FOXG_18797"/>
<gene>
    <name evidence="1" type="ORF">FOXG_18797</name>
</gene>
<reference evidence="1" key="1">
    <citation type="submission" date="2007-04" db="EMBL/GenBank/DDBJ databases">
        <authorList>
            <consortium name="The Broad Institute Genome Sequencing Platform"/>
            <person name="Birren B."/>
            <person name="Lander E."/>
            <person name="Galagan J."/>
            <person name="Nusbaum C."/>
            <person name="Devon K."/>
            <person name="Ma L.-J."/>
            <person name="Jaffe D."/>
            <person name="Butler J."/>
            <person name="Alvarez P."/>
            <person name="Gnerre S."/>
            <person name="Grabherr M."/>
            <person name="Kleber M."/>
            <person name="Mauceli E."/>
            <person name="Brockman W."/>
            <person name="MacCallum I.A."/>
            <person name="Young S."/>
            <person name="LaButti K."/>
            <person name="DeCaprio D."/>
            <person name="Crawford M."/>
            <person name="Koehrsen M."/>
            <person name="Engels R."/>
            <person name="Montgomery P."/>
            <person name="Pearson M."/>
            <person name="Howarth C."/>
            <person name="Larson L."/>
            <person name="White J."/>
            <person name="O'Leary S."/>
            <person name="Kodira C."/>
            <person name="Zeng Q."/>
            <person name="Yandava C."/>
            <person name="Alvarado L."/>
            <person name="Kistler C."/>
            <person name="Shim W.-B."/>
            <person name="Kang S."/>
            <person name="Woloshuk C."/>
        </authorList>
    </citation>
    <scope>NUCLEOTIDE SEQUENCE</scope>
    <source>
        <strain evidence="1">4287</strain>
    </source>
</reference>
<dbReference type="Proteomes" id="UP000009097">
    <property type="component" value="Unassembled WGS sequence"/>
</dbReference>